<dbReference type="AlphaFoldDB" id="A0A540W660"/>
<evidence type="ECO:0000259" key="2">
    <source>
        <dbReference type="Pfam" id="PF06259"/>
    </source>
</evidence>
<dbReference type="EMBL" id="VIGB01000003">
    <property type="protein sequence ID" value="TQF04407.1"/>
    <property type="molecule type" value="Genomic_DNA"/>
</dbReference>
<name>A0A540W660_9ACTN</name>
<protein>
    <recommendedName>
        <fullName evidence="2">DUF1023 domain-containing protein</fullName>
    </recommendedName>
</protein>
<organism evidence="3 4">
    <name type="scientific">Kitasatospora acidiphila</name>
    <dbReference type="NCBI Taxonomy" id="2567942"/>
    <lineage>
        <taxon>Bacteria</taxon>
        <taxon>Bacillati</taxon>
        <taxon>Actinomycetota</taxon>
        <taxon>Actinomycetes</taxon>
        <taxon>Kitasatosporales</taxon>
        <taxon>Streptomycetaceae</taxon>
        <taxon>Kitasatospora</taxon>
    </lineage>
</organism>
<accession>A0A540W660</accession>
<dbReference type="Proteomes" id="UP000319103">
    <property type="component" value="Unassembled WGS sequence"/>
</dbReference>
<dbReference type="InterPro" id="IPR010427">
    <property type="entry name" value="DUF1023"/>
</dbReference>
<evidence type="ECO:0000313" key="3">
    <source>
        <dbReference type="EMBL" id="TQF04407.1"/>
    </source>
</evidence>
<feature type="domain" description="DUF1023" evidence="2">
    <location>
        <begin position="326"/>
        <end position="500"/>
    </location>
</feature>
<proteinExistence type="predicted"/>
<dbReference type="Pfam" id="PF06259">
    <property type="entry name" value="Abhydrolase_8"/>
    <property type="match status" value="1"/>
</dbReference>
<dbReference type="RefSeq" id="WP_141634981.1">
    <property type="nucleotide sequence ID" value="NZ_VIGB01000003.1"/>
</dbReference>
<comment type="caution">
    <text evidence="3">The sequence shown here is derived from an EMBL/GenBank/DDBJ whole genome shotgun (WGS) entry which is preliminary data.</text>
</comment>
<keyword evidence="4" id="KW-1185">Reference proteome</keyword>
<dbReference type="SUPFAM" id="SSF53474">
    <property type="entry name" value="alpha/beta-Hydrolases"/>
    <property type="match status" value="1"/>
</dbReference>
<gene>
    <name evidence="3" type="ORF">E6W39_22005</name>
</gene>
<reference evidence="3 4" key="1">
    <citation type="submission" date="2019-06" db="EMBL/GenBank/DDBJ databases">
        <title>Description of Kitasatospora acidophila sp. nov. isolated from pine grove soil, and reclassification of Streptomyces novaecaesareae to Kitasatospora novaeceasareae comb. nov.</title>
        <authorList>
            <person name="Kim M.J."/>
        </authorList>
    </citation>
    <scope>NUCLEOTIDE SEQUENCE [LARGE SCALE GENOMIC DNA]</scope>
    <source>
        <strain evidence="3 4">MMS16-CNU292</strain>
    </source>
</reference>
<evidence type="ECO:0000256" key="1">
    <source>
        <dbReference type="SAM" id="MobiDB-lite"/>
    </source>
</evidence>
<evidence type="ECO:0000313" key="4">
    <source>
        <dbReference type="Proteomes" id="UP000319103"/>
    </source>
</evidence>
<dbReference type="InterPro" id="IPR029058">
    <property type="entry name" value="AB_hydrolase_fold"/>
</dbReference>
<dbReference type="SUPFAM" id="SSF140453">
    <property type="entry name" value="EsxAB dimer-like"/>
    <property type="match status" value="1"/>
</dbReference>
<feature type="compositionally biased region" description="Polar residues" evidence="1">
    <location>
        <begin position="164"/>
        <end position="183"/>
    </location>
</feature>
<dbReference type="OrthoDB" id="5969911at2"/>
<dbReference type="InterPro" id="IPR036689">
    <property type="entry name" value="ESAT-6-like_sf"/>
</dbReference>
<feature type="region of interest" description="Disordered" evidence="1">
    <location>
        <begin position="164"/>
        <end position="197"/>
    </location>
</feature>
<sequence>MDIATLKNADLVSLSGAQLAYAQLVTSFGHHIDDWRSQVTSPLGEWTGSTAVQVHGDLTAFNSKLQAAHDELNLISSTLDDAEKSFALAQAKLIQALDDAQAAKITVNPDGSMTWDKDKSSPTYAGDQADVKAADIGGRVSAALSEAAQADQLISSRLKHFTDNATSGKGLDTATSGADQQTENNRENIPAKGSDPKQVKAWWDSLTPQEQHDLINNRPQDIGNLDGIPSADRDQANRINLKNLIQDRQTQLTGLGPQPPQFTGPYNAARGIQNPQYTAWQTKHDALTEQLSGFQTIQDRLDGKLPGGGGPGSYPPLLLLGIGDQGQGRAILSWGDPDTARNVSSLVPGLNSSLAGVGAGDAMTAKSIYDSAVQSARGNHDTPSVASVFWLGYDAPQLDGTSVLTEERADQAGPAYDKFLTGLRDTHQGTPAHMTAIGHSYGSLVVGKATQQPGGLPVDDIVLVGSPGVGVDKASQLGVGADHVYVGTAKNDPVELPPAVGQGVAGPDYTGSWFGTDPASQDFGAERFSVADGSTTDSHDNYFGKDHKGGDSLSNVGKIVSGHGNTITREAPW</sequence>